<comment type="caution">
    <text evidence="1">The sequence shown here is derived from an EMBL/GenBank/DDBJ whole genome shotgun (WGS) entry which is preliminary data.</text>
</comment>
<sequence length="124" mass="14467">MALNTNERLREKRKFVHKYLSATLVEESAQIVSDYLKIMYKQGNGGIMDFQVIEEVNADALNKLRILTRDVQKLNDGLIECLEKLISPGLFAMVKRKLRTPVMIVQEFWAIYKVHRKQKKKIST</sequence>
<accession>A0A645IVU6</accession>
<proteinExistence type="predicted"/>
<name>A0A645IVU6_9ZZZZ</name>
<reference evidence="1" key="1">
    <citation type="submission" date="2019-08" db="EMBL/GenBank/DDBJ databases">
        <authorList>
            <person name="Kucharzyk K."/>
            <person name="Murdoch R.W."/>
            <person name="Higgins S."/>
            <person name="Loffler F."/>
        </authorList>
    </citation>
    <scope>NUCLEOTIDE SEQUENCE</scope>
</reference>
<dbReference type="AlphaFoldDB" id="A0A645IVU6"/>
<evidence type="ECO:0000313" key="1">
    <source>
        <dbReference type="EMBL" id="MPN55461.1"/>
    </source>
</evidence>
<protein>
    <submittedName>
        <fullName evidence="1">Uncharacterized protein</fullName>
    </submittedName>
</protein>
<gene>
    <name evidence="1" type="ORF">SDC9_203143</name>
</gene>
<dbReference type="EMBL" id="VSSQ01124747">
    <property type="protein sequence ID" value="MPN55461.1"/>
    <property type="molecule type" value="Genomic_DNA"/>
</dbReference>
<organism evidence="1">
    <name type="scientific">bioreactor metagenome</name>
    <dbReference type="NCBI Taxonomy" id="1076179"/>
    <lineage>
        <taxon>unclassified sequences</taxon>
        <taxon>metagenomes</taxon>
        <taxon>ecological metagenomes</taxon>
    </lineage>
</organism>